<accession>A0A446CYA2</accession>
<organism evidence="3 4">
    <name type="scientific">Achromobacter veterisilvae</name>
    <dbReference type="NCBI Taxonomy" id="2069367"/>
    <lineage>
        <taxon>Bacteria</taxon>
        <taxon>Pseudomonadati</taxon>
        <taxon>Pseudomonadota</taxon>
        <taxon>Betaproteobacteria</taxon>
        <taxon>Burkholderiales</taxon>
        <taxon>Alcaligenaceae</taxon>
        <taxon>Achromobacter</taxon>
    </lineage>
</organism>
<dbReference type="Proteomes" id="UP000289465">
    <property type="component" value="Unassembled WGS sequence"/>
</dbReference>
<sequence length="77" mass="7698">MGADAMHAAATPAAPSAAPAASPWPVFWVASIAVFLVSLDSTMLYAAFGALREGFPEASAAVCPGCSTPIRSCSPPC</sequence>
<proteinExistence type="predicted"/>
<keyword evidence="2" id="KW-0812">Transmembrane</keyword>
<evidence type="ECO:0000313" key="4">
    <source>
        <dbReference type="Proteomes" id="UP000289465"/>
    </source>
</evidence>
<evidence type="ECO:0000256" key="1">
    <source>
        <dbReference type="SAM" id="MobiDB-lite"/>
    </source>
</evidence>
<gene>
    <name evidence="3" type="ORF">AVE30378_05352</name>
</gene>
<name>A0A446CYA2_9BURK</name>
<keyword evidence="2" id="KW-1133">Transmembrane helix</keyword>
<feature type="region of interest" description="Disordered" evidence="1">
    <location>
        <begin position="1"/>
        <end position="20"/>
    </location>
</feature>
<feature type="transmembrane region" description="Helical" evidence="2">
    <location>
        <begin position="26"/>
        <end position="48"/>
    </location>
</feature>
<evidence type="ECO:0000313" key="3">
    <source>
        <dbReference type="EMBL" id="SSW72819.1"/>
    </source>
</evidence>
<reference evidence="3 4" key="1">
    <citation type="submission" date="2018-07" db="EMBL/GenBank/DDBJ databases">
        <authorList>
            <person name="Peeters C."/>
        </authorList>
    </citation>
    <scope>NUCLEOTIDE SEQUENCE [LARGE SCALE GENOMIC DNA]</scope>
    <source>
        <strain evidence="3 4">LMG 30378</strain>
    </source>
</reference>
<dbReference type="AlphaFoldDB" id="A0A446CYA2"/>
<keyword evidence="2" id="KW-0472">Membrane</keyword>
<protein>
    <submittedName>
        <fullName evidence="3">Uncharacterized protein</fullName>
    </submittedName>
</protein>
<evidence type="ECO:0000256" key="2">
    <source>
        <dbReference type="SAM" id="Phobius"/>
    </source>
</evidence>
<dbReference type="EMBL" id="UFQC01000042">
    <property type="protein sequence ID" value="SSW72819.1"/>
    <property type="molecule type" value="Genomic_DNA"/>
</dbReference>